<keyword evidence="3" id="KW-0378">Hydrolase</keyword>
<dbReference type="EMBL" id="FXUG01000009">
    <property type="protein sequence ID" value="SMP66029.1"/>
    <property type="molecule type" value="Genomic_DNA"/>
</dbReference>
<keyword evidence="3" id="KW-0540">Nuclease</keyword>
<reference evidence="3 4" key="1">
    <citation type="submission" date="2017-05" db="EMBL/GenBank/DDBJ databases">
        <authorList>
            <person name="Varghese N."/>
            <person name="Submissions S."/>
        </authorList>
    </citation>
    <scope>NUCLEOTIDE SEQUENCE [LARGE SCALE GENOMIC DNA]</scope>
    <source>
        <strain evidence="3 4">DSM 25457</strain>
    </source>
</reference>
<evidence type="ECO:0000259" key="2">
    <source>
        <dbReference type="Pfam" id="PF03372"/>
    </source>
</evidence>
<feature type="transmembrane region" description="Helical" evidence="1">
    <location>
        <begin position="53"/>
        <end position="71"/>
    </location>
</feature>
<evidence type="ECO:0000313" key="4">
    <source>
        <dbReference type="Proteomes" id="UP001158067"/>
    </source>
</evidence>
<keyword evidence="1" id="KW-0812">Transmembrane</keyword>
<dbReference type="GO" id="GO:0004519">
    <property type="term" value="F:endonuclease activity"/>
    <property type="evidence" value="ECO:0007669"/>
    <property type="project" value="UniProtKB-KW"/>
</dbReference>
<organism evidence="3 4">
    <name type="scientific">Neorhodopirellula lusitana</name>
    <dbReference type="NCBI Taxonomy" id="445327"/>
    <lineage>
        <taxon>Bacteria</taxon>
        <taxon>Pseudomonadati</taxon>
        <taxon>Planctomycetota</taxon>
        <taxon>Planctomycetia</taxon>
        <taxon>Pirellulales</taxon>
        <taxon>Pirellulaceae</taxon>
        <taxon>Neorhodopirellula</taxon>
    </lineage>
</organism>
<dbReference type="Proteomes" id="UP001158067">
    <property type="component" value="Unassembled WGS sequence"/>
</dbReference>
<dbReference type="SUPFAM" id="SSF56219">
    <property type="entry name" value="DNase I-like"/>
    <property type="match status" value="1"/>
</dbReference>
<evidence type="ECO:0000313" key="3">
    <source>
        <dbReference type="EMBL" id="SMP66029.1"/>
    </source>
</evidence>
<dbReference type="Pfam" id="PF03372">
    <property type="entry name" value="Exo_endo_phos"/>
    <property type="match status" value="1"/>
</dbReference>
<dbReference type="InterPro" id="IPR036691">
    <property type="entry name" value="Endo/exonu/phosph_ase_sf"/>
</dbReference>
<keyword evidence="1" id="KW-1133">Transmembrane helix</keyword>
<protein>
    <submittedName>
        <fullName evidence="3">Uncharacterized conserved protein YafD, endonuclease/exonuclease/phosphatase (EEP) superfamily</fullName>
    </submittedName>
</protein>
<feature type="transmembrane region" description="Helical" evidence="1">
    <location>
        <begin position="24"/>
        <end position="47"/>
    </location>
</feature>
<keyword evidence="4" id="KW-1185">Reference proteome</keyword>
<evidence type="ECO:0000256" key="1">
    <source>
        <dbReference type="SAM" id="Phobius"/>
    </source>
</evidence>
<gene>
    <name evidence="3" type="ORF">SAMN06265222_109176</name>
</gene>
<keyword evidence="1" id="KW-0472">Membrane</keyword>
<comment type="caution">
    <text evidence="3">The sequence shown here is derived from an EMBL/GenBank/DDBJ whole genome shotgun (WGS) entry which is preliminary data.</text>
</comment>
<accession>A0ABY1QBY7</accession>
<name>A0ABY1QBY7_9BACT</name>
<dbReference type="InterPro" id="IPR005135">
    <property type="entry name" value="Endo/exonuclease/phosphatase"/>
</dbReference>
<sequence length="344" mass="37757">MFCLAAHRVVCLISHSEIKRAFDLFLSCVTIALVALTFASLCGRYHWLCDLVANLRVQWFVGILIWIALCWASQRGRLSKQLLCLALLLLVHLPGLVPAWTDGRAGVDTDIETAGDAIGSLRIVTTNVLTSNLRHDEIIAELKQIDPDVLVVIELSTDLSERLRTEFGDSHPHQMLLPEDAGNFGIGMLSRYPLGKPEAFEVAGGPVAVQAEVGGYRVIGVHTYPPMGASGFGYRREQLRFLADFVGEDLKMAERTIVVGDLNVTPWSPHFVDFVEAAQLRRTGLGLNVAPTWFVRPTFLMGLTLDHILIGKGLHCTEFAVGRDCGSDHRSVSATISLTAESKQ</sequence>
<proteinExistence type="predicted"/>
<feature type="domain" description="Endonuclease/exonuclease/phosphatase" evidence="2">
    <location>
        <begin position="125"/>
        <end position="329"/>
    </location>
</feature>
<feature type="transmembrane region" description="Helical" evidence="1">
    <location>
        <begin position="83"/>
        <end position="101"/>
    </location>
</feature>
<keyword evidence="3" id="KW-0255">Endonuclease</keyword>
<dbReference type="Gene3D" id="3.60.10.10">
    <property type="entry name" value="Endonuclease/exonuclease/phosphatase"/>
    <property type="match status" value="1"/>
</dbReference>